<keyword evidence="2" id="KW-0645">Protease</keyword>
<keyword evidence="4" id="KW-0788">Thiol protease</keyword>
<comment type="similarity">
    <text evidence="1">Belongs to the peptidase C40 family.</text>
</comment>
<reference evidence="6" key="2">
    <citation type="submission" date="2023-01" db="EMBL/GenBank/DDBJ databases">
        <title>Draft genome sequence of Sneathiella chinensis strain NBRC 103408.</title>
        <authorList>
            <person name="Sun Q."/>
            <person name="Mori K."/>
        </authorList>
    </citation>
    <scope>NUCLEOTIDE SEQUENCE</scope>
    <source>
        <strain evidence="6">NBRC 103408</strain>
    </source>
</reference>
<evidence type="ECO:0000313" key="6">
    <source>
        <dbReference type="EMBL" id="GLQ07506.1"/>
    </source>
</evidence>
<feature type="domain" description="NlpC/P60" evidence="5">
    <location>
        <begin position="1"/>
        <end position="137"/>
    </location>
</feature>
<protein>
    <recommendedName>
        <fullName evidence="5">NlpC/P60 domain-containing protein</fullName>
    </recommendedName>
</protein>
<organism evidence="6 7">
    <name type="scientific">Sneathiella chinensis</name>
    <dbReference type="NCBI Taxonomy" id="349750"/>
    <lineage>
        <taxon>Bacteria</taxon>
        <taxon>Pseudomonadati</taxon>
        <taxon>Pseudomonadota</taxon>
        <taxon>Alphaproteobacteria</taxon>
        <taxon>Sneathiellales</taxon>
        <taxon>Sneathiellaceae</taxon>
        <taxon>Sneathiella</taxon>
    </lineage>
</organism>
<dbReference type="Gene3D" id="3.90.1720.10">
    <property type="entry name" value="endopeptidase domain like (from Nostoc punctiforme)"/>
    <property type="match status" value="1"/>
</dbReference>
<evidence type="ECO:0000256" key="2">
    <source>
        <dbReference type="ARBA" id="ARBA00022670"/>
    </source>
</evidence>
<keyword evidence="3" id="KW-0378">Hydrolase</keyword>
<name>A0ABQ5U7X0_9PROT</name>
<evidence type="ECO:0000256" key="3">
    <source>
        <dbReference type="ARBA" id="ARBA00022801"/>
    </source>
</evidence>
<dbReference type="PROSITE" id="PS51935">
    <property type="entry name" value="NLPC_P60"/>
    <property type="match status" value="1"/>
</dbReference>
<evidence type="ECO:0000256" key="1">
    <source>
        <dbReference type="ARBA" id="ARBA00007074"/>
    </source>
</evidence>
<dbReference type="Proteomes" id="UP001161409">
    <property type="component" value="Unassembled WGS sequence"/>
</dbReference>
<keyword evidence="7" id="KW-1185">Reference proteome</keyword>
<evidence type="ECO:0000256" key="4">
    <source>
        <dbReference type="ARBA" id="ARBA00022807"/>
    </source>
</evidence>
<sequence length="137" mass="14848">MIDGLAIVEKARSWTGVKWRHQGRSRQGVDCVGLCLMVADGVGHPVPAPVDYDRRPNGSALLRHLTSTLVPIRTDDPAPGDIALFRDEGTPVHVGVLACQDGQWTVIHAHAARRKVVEEPVDRFAAPFALFRLGGLA</sequence>
<dbReference type="InterPro" id="IPR038765">
    <property type="entry name" value="Papain-like_cys_pep_sf"/>
</dbReference>
<dbReference type="SUPFAM" id="SSF54001">
    <property type="entry name" value="Cysteine proteinases"/>
    <property type="match status" value="1"/>
</dbReference>
<proteinExistence type="inferred from homology"/>
<evidence type="ECO:0000313" key="7">
    <source>
        <dbReference type="Proteomes" id="UP001161409"/>
    </source>
</evidence>
<comment type="caution">
    <text evidence="6">The sequence shown here is derived from an EMBL/GenBank/DDBJ whole genome shotgun (WGS) entry which is preliminary data.</text>
</comment>
<dbReference type="Pfam" id="PF00877">
    <property type="entry name" value="NLPC_P60"/>
    <property type="match status" value="1"/>
</dbReference>
<reference evidence="6" key="1">
    <citation type="journal article" date="2014" name="Int. J. Syst. Evol. Microbiol.">
        <title>Complete genome of a new Firmicutes species belonging to the dominant human colonic microbiota ('Ruminococcus bicirculans') reveals two chromosomes and a selective capacity to utilize plant glucans.</title>
        <authorList>
            <consortium name="NISC Comparative Sequencing Program"/>
            <person name="Wegmann U."/>
            <person name="Louis P."/>
            <person name="Goesmann A."/>
            <person name="Henrissat B."/>
            <person name="Duncan S.H."/>
            <person name="Flint H.J."/>
        </authorList>
    </citation>
    <scope>NUCLEOTIDE SEQUENCE</scope>
    <source>
        <strain evidence="6">NBRC 103408</strain>
    </source>
</reference>
<dbReference type="EMBL" id="BSNF01000008">
    <property type="protein sequence ID" value="GLQ07506.1"/>
    <property type="molecule type" value="Genomic_DNA"/>
</dbReference>
<dbReference type="InterPro" id="IPR000064">
    <property type="entry name" value="NLP_P60_dom"/>
</dbReference>
<accession>A0ABQ5U7X0</accession>
<gene>
    <name evidence="6" type="ORF">GCM10007924_27270</name>
</gene>
<dbReference type="RefSeq" id="WP_169561573.1">
    <property type="nucleotide sequence ID" value="NZ_BSNF01000008.1"/>
</dbReference>
<evidence type="ECO:0000259" key="5">
    <source>
        <dbReference type="PROSITE" id="PS51935"/>
    </source>
</evidence>